<dbReference type="SUPFAM" id="SSF101116">
    <property type="entry name" value="Flagellar export chaperone FliS"/>
    <property type="match status" value="1"/>
</dbReference>
<comment type="caution">
    <text evidence="6">The sequence shown here is derived from an EMBL/GenBank/DDBJ whole genome shotgun (WGS) entry which is preliminary data.</text>
</comment>
<evidence type="ECO:0000256" key="3">
    <source>
        <dbReference type="ARBA" id="ARBA00022490"/>
    </source>
</evidence>
<evidence type="ECO:0000256" key="4">
    <source>
        <dbReference type="ARBA" id="ARBA00022795"/>
    </source>
</evidence>
<evidence type="ECO:0000256" key="2">
    <source>
        <dbReference type="ARBA" id="ARBA00008787"/>
    </source>
</evidence>
<reference evidence="6 7" key="1">
    <citation type="submission" date="2022-08" db="EMBL/GenBank/DDBJ databases">
        <title>Reclassification of Massilia species as members of the genera Telluria, Duganella, Pseudoduganella, Mokoshia gen. nov. and Zemynaea gen. nov. using orthogonal and non-orthogonal genome-based approaches.</title>
        <authorList>
            <person name="Bowman J.P."/>
        </authorList>
    </citation>
    <scope>NUCLEOTIDE SEQUENCE [LARGE SCALE GENOMIC DNA]</scope>
    <source>
        <strain evidence="6 7">JCM 31606</strain>
    </source>
</reference>
<dbReference type="PANTHER" id="PTHR34773">
    <property type="entry name" value="FLAGELLAR SECRETION CHAPERONE FLIS"/>
    <property type="match status" value="1"/>
</dbReference>
<proteinExistence type="inferred from homology"/>
<dbReference type="Gene3D" id="1.20.120.340">
    <property type="entry name" value="Flagellar protein FliS"/>
    <property type="match status" value="1"/>
</dbReference>
<keyword evidence="6" id="KW-0966">Cell projection</keyword>
<dbReference type="InterPro" id="IPR036584">
    <property type="entry name" value="FliS_sf"/>
</dbReference>
<keyword evidence="5" id="KW-0143">Chaperone</keyword>
<dbReference type="Proteomes" id="UP001204621">
    <property type="component" value="Unassembled WGS sequence"/>
</dbReference>
<keyword evidence="7" id="KW-1185">Reference proteome</keyword>
<dbReference type="RefSeq" id="WP_258811285.1">
    <property type="nucleotide sequence ID" value="NZ_JANUGU010000002.1"/>
</dbReference>
<dbReference type="PANTHER" id="PTHR34773:SF1">
    <property type="entry name" value="FLAGELLAR SECRETION CHAPERONE FLIS"/>
    <property type="match status" value="1"/>
</dbReference>
<evidence type="ECO:0000256" key="5">
    <source>
        <dbReference type="ARBA" id="ARBA00023186"/>
    </source>
</evidence>
<keyword evidence="4" id="KW-1005">Bacterial flagellum biogenesis</keyword>
<name>A0ABT2CVT6_9BURK</name>
<dbReference type="EMBL" id="JANUGU010000002">
    <property type="protein sequence ID" value="MCS0658097.1"/>
    <property type="molecule type" value="Genomic_DNA"/>
</dbReference>
<comment type="similarity">
    <text evidence="2">Belongs to the FliS family.</text>
</comment>
<dbReference type="Pfam" id="PF02561">
    <property type="entry name" value="FliS"/>
    <property type="match status" value="1"/>
</dbReference>
<evidence type="ECO:0000256" key="1">
    <source>
        <dbReference type="ARBA" id="ARBA00004514"/>
    </source>
</evidence>
<dbReference type="InterPro" id="IPR003713">
    <property type="entry name" value="FliS"/>
</dbReference>
<evidence type="ECO:0000313" key="6">
    <source>
        <dbReference type="EMBL" id="MCS0658097.1"/>
    </source>
</evidence>
<organism evidence="6 7">
    <name type="scientific">Massilia terrae</name>
    <dbReference type="NCBI Taxonomy" id="1811224"/>
    <lineage>
        <taxon>Bacteria</taxon>
        <taxon>Pseudomonadati</taxon>
        <taxon>Pseudomonadota</taxon>
        <taxon>Betaproteobacteria</taxon>
        <taxon>Burkholderiales</taxon>
        <taxon>Oxalobacteraceae</taxon>
        <taxon>Telluria group</taxon>
        <taxon>Massilia</taxon>
    </lineage>
</organism>
<dbReference type="NCBIfam" id="TIGR00208">
    <property type="entry name" value="fliS"/>
    <property type="match status" value="1"/>
</dbReference>
<protein>
    <submittedName>
        <fullName evidence="6">Flagellar export chaperone FliS</fullName>
    </submittedName>
</protein>
<comment type="subcellular location">
    <subcellularLocation>
        <location evidence="1">Cytoplasm</location>
        <location evidence="1">Cytosol</location>
    </subcellularLocation>
</comment>
<keyword evidence="3" id="KW-0963">Cytoplasm</keyword>
<keyword evidence="6" id="KW-0969">Cilium</keyword>
<keyword evidence="6" id="KW-0282">Flagellum</keyword>
<dbReference type="CDD" id="cd16098">
    <property type="entry name" value="FliS"/>
    <property type="match status" value="1"/>
</dbReference>
<gene>
    <name evidence="6" type="primary">fliS</name>
    <name evidence="6" type="ORF">NX778_08480</name>
</gene>
<accession>A0ABT2CVT6</accession>
<evidence type="ECO:0000313" key="7">
    <source>
        <dbReference type="Proteomes" id="UP001204621"/>
    </source>
</evidence>
<sequence length="160" mass="16741">MFGAKKSGVAAYSQVGLETGVHAADPHKLTVMLFDGALQALRNGREHMKAGDIAAKGKSITHASTIITSGLRASLDLEKGGEIAGNLDALYDYMVRRLTHAHVHNDLAAMDEVERLLGELREAWNAIGTSAAAVPVPAPAVVAPHVADPLAPRSVSFVSA</sequence>